<sequence>MSFKILKNNCCGLDVHKTWIFACIGITDSNKRTVYKQARFSSFTKGLQELCHWLAKYDCTDVCMESTGKYWIPVFNILEKNNIWVTLSHPKYTKPQKGNKTDRKDAKWICDLYMCGMVKPSFIPPADIRELRDLVRYRFKLTCMITGEKNRAHNCLTVSNLKLDDVFSDIFGRSSRSITEQILQHPGETFDVAPFVHGRCKTPIEEIQAAVDGAVSKEQAVKLRQCLNHIDELEMHKSEIEREIFRLSDKYEDILTLIRTVPGFDKNPMTAIQVLSEIGGDMSVFPTAKNLVSWAGCCPHNDQSNHKIKSTRISRAGSYFKPVLVQVANALIKSKKHPEFSTRYRRIKARRGHKKAIIAICRMILTAIWHILTDLKPYTAKGFLEPRPVSKEKVLTASQALNLLKQRGYVIKDEPIFIS</sequence>
<dbReference type="NCBIfam" id="NF033542">
    <property type="entry name" value="transpos_IS110"/>
    <property type="match status" value="1"/>
</dbReference>
<evidence type="ECO:0000259" key="3">
    <source>
        <dbReference type="Pfam" id="PF02371"/>
    </source>
</evidence>
<dbReference type="InterPro" id="IPR003346">
    <property type="entry name" value="Transposase_20"/>
</dbReference>
<evidence type="ECO:0000259" key="2">
    <source>
        <dbReference type="Pfam" id="PF01548"/>
    </source>
</evidence>
<dbReference type="Proteomes" id="UP001482154">
    <property type="component" value="Unassembled WGS sequence"/>
</dbReference>
<keyword evidence="5" id="KW-1185">Reference proteome</keyword>
<dbReference type="Pfam" id="PF01548">
    <property type="entry name" value="DEDD_Tnp_IS110"/>
    <property type="match status" value="1"/>
</dbReference>
<dbReference type="InterPro" id="IPR002525">
    <property type="entry name" value="Transp_IS110-like_N"/>
</dbReference>
<dbReference type="InterPro" id="IPR047650">
    <property type="entry name" value="Transpos_IS110"/>
</dbReference>
<accession>A0ABV1J0N6</accession>
<evidence type="ECO:0000313" key="4">
    <source>
        <dbReference type="EMBL" id="MEQ2712112.1"/>
    </source>
</evidence>
<dbReference type="PANTHER" id="PTHR33055">
    <property type="entry name" value="TRANSPOSASE FOR INSERTION SEQUENCE ELEMENT IS1111A"/>
    <property type="match status" value="1"/>
</dbReference>
<gene>
    <name evidence="4" type="ORF">AAAU51_13240</name>
</gene>
<feature type="domain" description="Transposase IS116/IS110/IS902 C-terminal" evidence="3">
    <location>
        <begin position="256"/>
        <end position="345"/>
    </location>
</feature>
<feature type="domain" description="Transposase IS110-like N-terminal" evidence="2">
    <location>
        <begin position="11"/>
        <end position="157"/>
    </location>
</feature>
<organism evidence="4 5">
    <name type="scientific">Anaerostipes amylophilus</name>
    <dbReference type="NCBI Taxonomy" id="2981779"/>
    <lineage>
        <taxon>Bacteria</taxon>
        <taxon>Bacillati</taxon>
        <taxon>Bacillota</taxon>
        <taxon>Clostridia</taxon>
        <taxon>Lachnospirales</taxon>
        <taxon>Lachnospiraceae</taxon>
        <taxon>Anaerostipes</taxon>
    </lineage>
</organism>
<comment type="caution">
    <text evidence="4">The sequence shown here is derived from an EMBL/GenBank/DDBJ whole genome shotgun (WGS) entry which is preliminary data.</text>
</comment>
<dbReference type="RefSeq" id="WP_117945314.1">
    <property type="nucleotide sequence ID" value="NZ_JBBNIN010000046.1"/>
</dbReference>
<dbReference type="PANTHER" id="PTHR33055:SF13">
    <property type="entry name" value="TRANSPOSASE"/>
    <property type="match status" value="1"/>
</dbReference>
<dbReference type="EMBL" id="JBBNIN010000046">
    <property type="protein sequence ID" value="MEQ2712112.1"/>
    <property type="molecule type" value="Genomic_DNA"/>
</dbReference>
<name>A0ABV1J0N6_9FIRM</name>
<dbReference type="Pfam" id="PF02371">
    <property type="entry name" value="Transposase_20"/>
    <property type="match status" value="1"/>
</dbReference>
<evidence type="ECO:0000256" key="1">
    <source>
        <dbReference type="SAM" id="Coils"/>
    </source>
</evidence>
<proteinExistence type="predicted"/>
<protein>
    <submittedName>
        <fullName evidence="4">IS110 family transposase</fullName>
    </submittedName>
</protein>
<evidence type="ECO:0000313" key="5">
    <source>
        <dbReference type="Proteomes" id="UP001482154"/>
    </source>
</evidence>
<feature type="coiled-coil region" evidence="1">
    <location>
        <begin position="223"/>
        <end position="250"/>
    </location>
</feature>
<reference evidence="4 5" key="1">
    <citation type="submission" date="2024-04" db="EMBL/GenBank/DDBJ databases">
        <title>Human intestinal bacterial collection.</title>
        <authorList>
            <person name="Pauvert C."/>
            <person name="Hitch T.C.A."/>
            <person name="Clavel T."/>
        </authorList>
    </citation>
    <scope>NUCLEOTIDE SEQUENCE [LARGE SCALE GENOMIC DNA]</scope>
    <source>
        <strain evidence="4 5">CLA-AA-H249</strain>
    </source>
</reference>
<keyword evidence="1" id="KW-0175">Coiled coil</keyword>